<keyword evidence="2" id="KW-0812">Transmembrane</keyword>
<dbReference type="EMBL" id="CP072748">
    <property type="protein sequence ID" value="QTX12849.1"/>
    <property type="molecule type" value="Genomic_DNA"/>
</dbReference>
<comment type="similarity">
    <text evidence="1">Belongs to the UPF0174 family.</text>
</comment>
<evidence type="ECO:0000313" key="6">
    <source>
        <dbReference type="Proteomes" id="UP000664466"/>
    </source>
</evidence>
<name>A0A8B0SPI0_9GAMM</name>
<evidence type="ECO:0000313" key="4">
    <source>
        <dbReference type="EMBL" id="MBO0614952.1"/>
    </source>
</evidence>
<dbReference type="Proteomes" id="UP000664466">
    <property type="component" value="Unassembled WGS sequence"/>
</dbReference>
<keyword evidence="6" id="KW-1185">Reference proteome</keyword>
<dbReference type="EMBL" id="JAFMPM010000008">
    <property type="protein sequence ID" value="MBO0614952.1"/>
    <property type="molecule type" value="Genomic_DNA"/>
</dbReference>
<evidence type="ECO:0000256" key="2">
    <source>
        <dbReference type="SAM" id="Phobius"/>
    </source>
</evidence>
<reference evidence="5" key="2">
    <citation type="submission" date="2021-04" db="EMBL/GenBank/DDBJ databases">
        <title>Complete Genome and methylome analysis of Thiothrix fructosivorans ATCC 49748.</title>
        <authorList>
            <person name="Fomenkov A."/>
            <person name="Sun L."/>
            <person name="Vincze T."/>
            <person name="Grabovich M.Y."/>
            <person name="Roberts R.J."/>
        </authorList>
    </citation>
    <scope>NUCLEOTIDE SEQUENCE</scope>
    <source>
        <strain evidence="5">ATCC 49748</strain>
    </source>
</reference>
<dbReference type="InterPro" id="IPR021150">
    <property type="entry name" value="Ubiq_cyt_c_chap"/>
</dbReference>
<dbReference type="AlphaFoldDB" id="A0A8B0SPI0"/>
<protein>
    <submittedName>
        <fullName evidence="5">DUF3944 domain-containing protein</fullName>
    </submittedName>
</protein>
<proteinExistence type="inferred from homology"/>
<organism evidence="5">
    <name type="scientific">Thiothrix fructosivorans</name>
    <dbReference type="NCBI Taxonomy" id="111770"/>
    <lineage>
        <taxon>Bacteria</taxon>
        <taxon>Pseudomonadati</taxon>
        <taxon>Pseudomonadota</taxon>
        <taxon>Gammaproteobacteria</taxon>
        <taxon>Thiotrichales</taxon>
        <taxon>Thiotrichaceae</taxon>
        <taxon>Thiothrix</taxon>
    </lineage>
</organism>
<evidence type="ECO:0000313" key="5">
    <source>
        <dbReference type="EMBL" id="QTX12849.1"/>
    </source>
</evidence>
<feature type="transmembrane region" description="Helical" evidence="2">
    <location>
        <begin position="194"/>
        <end position="215"/>
    </location>
</feature>
<keyword evidence="2" id="KW-0472">Membrane</keyword>
<sequence length="243" mass="27030">MANKYREDKDLEILRYADNEMLKFLVAYLTKDENGNIRLTEELLDNENFKKSNGDFKQAWKEIAAELQYFGGDTFVNLFRGSGILYREILIDVCKKINVELNDSQTTINIEQNLLSKLFEKAWSEMSQQEKDDIKNRLGIDPTLTGGALLASILASISSGIISREISLLLARAVAQALIGTSFSTAAEIGATRLLGIFTGPIGWAIVGLLTIPAISGPAFRVTLPCVIQISAIRQQMLEKDYF</sequence>
<evidence type="ECO:0000256" key="1">
    <source>
        <dbReference type="ARBA" id="ARBA00006436"/>
    </source>
</evidence>
<evidence type="ECO:0000259" key="3">
    <source>
        <dbReference type="Pfam" id="PF03981"/>
    </source>
</evidence>
<accession>A0A8B0SPI0</accession>
<feature type="domain" description="Ubiquinol-cytochrome c chaperone" evidence="3">
    <location>
        <begin position="59"/>
        <end position="223"/>
    </location>
</feature>
<keyword evidence="2" id="KW-1133">Transmembrane helix</keyword>
<dbReference type="Pfam" id="PF03981">
    <property type="entry name" value="Ubiq_cyt_C_chap"/>
    <property type="match status" value="1"/>
</dbReference>
<dbReference type="RefSeq" id="WP_207253219.1">
    <property type="nucleotide sequence ID" value="NZ_JAFMPM010000008.1"/>
</dbReference>
<gene>
    <name evidence="5" type="ORF">J1836_014200</name>
    <name evidence="4" type="ORF">J1836_18810</name>
</gene>
<reference evidence="4 6" key="1">
    <citation type="submission" date="2021-03" db="EMBL/GenBank/DDBJ databases">
        <title>Draft genome and methylome analysis of Thiotrix fructosivoruns ATCC 49748.</title>
        <authorList>
            <person name="Fomenkov A."/>
            <person name="Grabovich M.Y."/>
            <person name="Roberts R.J."/>
        </authorList>
    </citation>
    <scope>NUCLEOTIDE SEQUENCE [LARGE SCALE GENOMIC DNA]</scope>
    <source>
        <strain evidence="4 6">ATCC 49748</strain>
    </source>
</reference>